<feature type="compositionally biased region" description="Low complexity" evidence="1">
    <location>
        <begin position="67"/>
        <end position="106"/>
    </location>
</feature>
<dbReference type="PATRIC" id="fig|797209.4.peg.1304"/>
<feature type="region of interest" description="Disordered" evidence="1">
    <location>
        <begin position="238"/>
        <end position="272"/>
    </location>
</feature>
<dbReference type="RefSeq" id="WP_007978161.1">
    <property type="nucleotide sequence ID" value="NZ_AEMG01000005.1"/>
</dbReference>
<dbReference type="Pfam" id="PF13559">
    <property type="entry name" value="DUF4129"/>
    <property type="match status" value="1"/>
</dbReference>
<keyword evidence="2" id="KW-0812">Transmembrane</keyword>
<protein>
    <recommendedName>
        <fullName evidence="3">Protein-glutamine gamma-glutamyltransferase-like C-terminal domain-containing protein</fullName>
    </recommendedName>
</protein>
<dbReference type="EMBL" id="AEMG01000005">
    <property type="protein sequence ID" value="EFW92997.1"/>
    <property type="molecule type" value="Genomic_DNA"/>
</dbReference>
<dbReference type="EMBL" id="FRAN01000005">
    <property type="protein sequence ID" value="SHL17206.1"/>
    <property type="molecule type" value="Genomic_DNA"/>
</dbReference>
<keyword evidence="2" id="KW-1133">Transmembrane helix</keyword>
<dbReference type="Proteomes" id="UP000003751">
    <property type="component" value="Unassembled WGS sequence"/>
</dbReference>
<feature type="transmembrane region" description="Helical" evidence="2">
    <location>
        <begin position="113"/>
        <end position="133"/>
    </location>
</feature>
<accession>E7QR89</accession>
<evidence type="ECO:0000256" key="2">
    <source>
        <dbReference type="SAM" id="Phobius"/>
    </source>
</evidence>
<feature type="domain" description="Protein-glutamine gamma-glutamyltransferase-like C-terminal" evidence="3">
    <location>
        <begin position="276"/>
        <end position="342"/>
    </location>
</feature>
<dbReference type="InterPro" id="IPR025403">
    <property type="entry name" value="TgpA-like_C"/>
</dbReference>
<feature type="compositionally biased region" description="Polar residues" evidence="1">
    <location>
        <begin position="52"/>
        <end position="61"/>
    </location>
</feature>
<reference evidence="5" key="3">
    <citation type="submission" date="2016-11" db="EMBL/GenBank/DDBJ databases">
        <authorList>
            <person name="Jaros S."/>
            <person name="Januszkiewicz K."/>
            <person name="Wedrychowicz H."/>
        </authorList>
    </citation>
    <scope>NUCLEOTIDE SEQUENCE [LARGE SCALE GENOMIC DNA]</scope>
    <source>
        <strain evidence="5">DX253</strain>
    </source>
</reference>
<evidence type="ECO:0000313" key="6">
    <source>
        <dbReference type="Proteomes" id="UP000003751"/>
    </source>
</evidence>
<evidence type="ECO:0000313" key="4">
    <source>
        <dbReference type="EMBL" id="EFW92997.1"/>
    </source>
</evidence>
<dbReference type="Proteomes" id="UP000184203">
    <property type="component" value="Unassembled WGS sequence"/>
</dbReference>
<evidence type="ECO:0000259" key="3">
    <source>
        <dbReference type="Pfam" id="PF13559"/>
    </source>
</evidence>
<dbReference type="STRING" id="797209.GCA_000376445_03888"/>
<dbReference type="OrthoDB" id="206550at2157"/>
<evidence type="ECO:0000313" key="7">
    <source>
        <dbReference type="Proteomes" id="UP000184203"/>
    </source>
</evidence>
<sequence length="352" mass="35733">MERNRLRAALIALCVLAVIFGASLFPATGFGSYPAGPGGGNRADTPGAPSAGSRSTVSAGNPSDPGTVATTTAQTTTNSESSGGSADSETATTTTTAASASQSTSNGTPLLQILGKAVGILVLVGGAFLAVGFRRGTLALDGDGAIPLTVRGIPVGELVGKIPARTMGLVVGFSASIPRLADDAIGLLGEVGRGLAASTVGLGSALGRTIAVMGRGFSGTLLAIGSVGSGLFSIPKTLSRPTLSGRSGGKSESRTATNEGTAPAEPEERGPPSIEEAWESMTEHLPVRRRRTTTPGEYAREAIQRGYPADAVRQLTAAFREVRYGSLPPTANRTKLARAALDKIDRFREGDE</sequence>
<organism evidence="4 6">
    <name type="scientific">Haladaptatus paucihalophilus DX253</name>
    <dbReference type="NCBI Taxonomy" id="797209"/>
    <lineage>
        <taxon>Archaea</taxon>
        <taxon>Methanobacteriati</taxon>
        <taxon>Methanobacteriota</taxon>
        <taxon>Stenosarchaea group</taxon>
        <taxon>Halobacteria</taxon>
        <taxon>Halobacteriales</taxon>
        <taxon>Haladaptataceae</taxon>
        <taxon>Haladaptatus</taxon>
    </lineage>
</organism>
<gene>
    <name evidence="5" type="ORF">SAMN05444342_3124</name>
    <name evidence="4" type="ORF">ZOD2009_06559</name>
</gene>
<evidence type="ECO:0000256" key="1">
    <source>
        <dbReference type="SAM" id="MobiDB-lite"/>
    </source>
</evidence>
<name>E7QR89_HALPU</name>
<keyword evidence="7" id="KW-1185">Reference proteome</keyword>
<dbReference type="AlphaFoldDB" id="E7QR89"/>
<keyword evidence="2" id="KW-0472">Membrane</keyword>
<reference evidence="7" key="2">
    <citation type="submission" date="2016-11" db="EMBL/GenBank/DDBJ databases">
        <authorList>
            <person name="Varghese N."/>
            <person name="Submissions S."/>
        </authorList>
    </citation>
    <scope>NUCLEOTIDE SEQUENCE [LARGE SCALE GENOMIC DNA]</scope>
    <source>
        <strain evidence="7">DX253</strain>
    </source>
</reference>
<feature type="region of interest" description="Disordered" evidence="1">
    <location>
        <begin position="38"/>
        <end position="106"/>
    </location>
</feature>
<evidence type="ECO:0000313" key="5">
    <source>
        <dbReference type="EMBL" id="SHL17206.1"/>
    </source>
</evidence>
<reference evidence="4 6" key="1">
    <citation type="journal article" date="2014" name="ISME J.">
        <title>Trehalose/2-sulfotrehalose biosynthesis and glycine-betaine uptake are widely spread mechanisms for osmoadaptation in the Halobacteriales.</title>
        <authorList>
            <person name="Youssef N.H."/>
            <person name="Savage-Ashlock K.N."/>
            <person name="McCully A.L."/>
            <person name="Luedtke B."/>
            <person name="Shaw E.I."/>
            <person name="Hoff W.D."/>
            <person name="Elshahed M.S."/>
        </authorList>
    </citation>
    <scope>NUCLEOTIDE SEQUENCE [LARGE SCALE GENOMIC DNA]</scope>
    <source>
        <strain evidence="4 6">DX253</strain>
    </source>
</reference>
<dbReference type="eggNOG" id="arCOG02170">
    <property type="taxonomic scope" value="Archaea"/>
</dbReference>
<proteinExistence type="predicted"/>